<gene>
    <name evidence="1" type="ORF">IAA16_01930</name>
</gene>
<reference evidence="1" key="1">
    <citation type="journal article" date="2021" name="PeerJ">
        <title>Extensive microbial diversity within the chicken gut microbiome revealed by metagenomics and culture.</title>
        <authorList>
            <person name="Gilroy R."/>
            <person name="Ravi A."/>
            <person name="Getino M."/>
            <person name="Pursley I."/>
            <person name="Horton D.L."/>
            <person name="Alikhan N.F."/>
            <person name="Baker D."/>
            <person name="Gharbi K."/>
            <person name="Hall N."/>
            <person name="Watson M."/>
            <person name="Adriaenssens E.M."/>
            <person name="Foster-Nyarko E."/>
            <person name="Jarju S."/>
            <person name="Secka A."/>
            <person name="Antonio M."/>
            <person name="Oren A."/>
            <person name="Chaudhuri R.R."/>
            <person name="La Ragione R."/>
            <person name="Hildebrand F."/>
            <person name="Pallen M.J."/>
        </authorList>
    </citation>
    <scope>NUCLEOTIDE SEQUENCE</scope>
    <source>
        <strain evidence="1">Gambia15-2214</strain>
    </source>
</reference>
<organism evidence="1 2">
    <name type="scientific">Candidatus Treponema excrementipullorum</name>
    <dbReference type="NCBI Taxonomy" id="2838768"/>
    <lineage>
        <taxon>Bacteria</taxon>
        <taxon>Pseudomonadati</taxon>
        <taxon>Spirochaetota</taxon>
        <taxon>Spirochaetia</taxon>
        <taxon>Spirochaetales</taxon>
        <taxon>Treponemataceae</taxon>
        <taxon>Treponema</taxon>
    </lineage>
</organism>
<dbReference type="EMBL" id="JAHLFV010000043">
    <property type="protein sequence ID" value="MBU3849305.1"/>
    <property type="molecule type" value="Genomic_DNA"/>
</dbReference>
<evidence type="ECO:0000313" key="2">
    <source>
        <dbReference type="Proteomes" id="UP000823914"/>
    </source>
</evidence>
<dbReference type="AlphaFoldDB" id="A0A9E2NYK3"/>
<sequence length="580" mass="65757">MKKVVLLLLVVFFLTFSVACSKESEVFFSTSQNRIPLQALNDNALSGVISDPQKSSYAYFSFNKEDLPVFTSALKTTPVSCQITVVPFPGETIQEGNFAFGFLYDTDFESSGKLKKDLEDRNLIQGTVSTDMTPFSLAYYIPAEDAERISGFFVFSTIPLQIRDPHLGEVKLGYTTREALPTFYFGSHGGFFDIKNPVLNFDYSSGTELFGSDYATVWPVYTVELSECTSMPEKFKDQERVFLSIGEEEIFIRRAPHQRSVSLHWAGLKNPGGAVEFGTNASMIEGLVLTNEKKYLTKNMEPLNTDPGMLPLWTTTHWRQTDFELFEWEEFPGVLYFDTKDYDVQSDFFTRLAFFTEKAGYIGTLVPDHILAGMHGYNAHDYRAESLADFFTLAEKTDFPLNEKEHLLKEILLHNGIILPSDSGVGYKPGQGAVISISQESPLYLRYTFIAHEGFHGIFFSDETFRNAVAEVYNTADKKSIQFLQNYFVSQPTLNYNIDDTYLMQNEFMAYIMQQSVANTGPYFADNLAHRNSMKYYFPEDAAYVQQTKGTGFTEASLRLSTYTFNRWGIEAGRVSLVGR</sequence>
<protein>
    <recommendedName>
        <fullName evidence="3">Lipoprotein</fullName>
    </recommendedName>
</protein>
<evidence type="ECO:0008006" key="3">
    <source>
        <dbReference type="Google" id="ProtNLM"/>
    </source>
</evidence>
<dbReference type="Proteomes" id="UP000823914">
    <property type="component" value="Unassembled WGS sequence"/>
</dbReference>
<reference evidence="1" key="2">
    <citation type="submission" date="2021-04" db="EMBL/GenBank/DDBJ databases">
        <authorList>
            <person name="Gilroy R."/>
        </authorList>
    </citation>
    <scope>NUCLEOTIDE SEQUENCE</scope>
    <source>
        <strain evidence="1">Gambia15-2214</strain>
    </source>
</reference>
<name>A0A9E2NYK3_9SPIR</name>
<proteinExistence type="predicted"/>
<comment type="caution">
    <text evidence="1">The sequence shown here is derived from an EMBL/GenBank/DDBJ whole genome shotgun (WGS) entry which is preliminary data.</text>
</comment>
<evidence type="ECO:0000313" key="1">
    <source>
        <dbReference type="EMBL" id="MBU3849305.1"/>
    </source>
</evidence>
<dbReference type="PROSITE" id="PS51257">
    <property type="entry name" value="PROKAR_LIPOPROTEIN"/>
    <property type="match status" value="1"/>
</dbReference>
<accession>A0A9E2NYK3</accession>